<comment type="similarity">
    <text evidence="2 9">Belongs to the membrane-bound acyltransferase family.</text>
</comment>
<keyword evidence="12" id="KW-1185">Reference proteome</keyword>
<dbReference type="Proteomes" id="UP000557307">
    <property type="component" value="Unassembled WGS sequence"/>
</dbReference>
<keyword evidence="4 9" id="KW-0808">Transferase</keyword>
<evidence type="ECO:0000256" key="6">
    <source>
        <dbReference type="ARBA" id="ARBA00022989"/>
    </source>
</evidence>
<feature type="transmembrane region" description="Helical" evidence="10">
    <location>
        <begin position="78"/>
        <end position="100"/>
    </location>
</feature>
<evidence type="ECO:0000256" key="3">
    <source>
        <dbReference type="ARBA" id="ARBA00022475"/>
    </source>
</evidence>
<keyword evidence="7 9" id="KW-0472">Membrane</keyword>
<evidence type="ECO:0000256" key="7">
    <source>
        <dbReference type="ARBA" id="ARBA00023136"/>
    </source>
</evidence>
<dbReference type="PIRSF" id="PIRSF500217">
    <property type="entry name" value="AlgI"/>
    <property type="match status" value="1"/>
</dbReference>
<feature type="transmembrane region" description="Helical" evidence="10">
    <location>
        <begin position="201"/>
        <end position="230"/>
    </location>
</feature>
<evidence type="ECO:0000313" key="12">
    <source>
        <dbReference type="Proteomes" id="UP000557307"/>
    </source>
</evidence>
<dbReference type="GO" id="GO:0042121">
    <property type="term" value="P:alginic acid biosynthetic process"/>
    <property type="evidence" value="ECO:0007669"/>
    <property type="project" value="InterPro"/>
</dbReference>
<evidence type="ECO:0000256" key="5">
    <source>
        <dbReference type="ARBA" id="ARBA00022692"/>
    </source>
</evidence>
<feature type="transmembrane region" description="Helical" evidence="10">
    <location>
        <begin position="280"/>
        <end position="296"/>
    </location>
</feature>
<keyword evidence="6 10" id="KW-1133">Transmembrane helix</keyword>
<evidence type="ECO:0000313" key="11">
    <source>
        <dbReference type="EMBL" id="MBB5283258.1"/>
    </source>
</evidence>
<evidence type="ECO:0000256" key="4">
    <source>
        <dbReference type="ARBA" id="ARBA00022679"/>
    </source>
</evidence>
<keyword evidence="8 9" id="KW-0012">Acyltransferase</keyword>
<dbReference type="InterPro" id="IPR004299">
    <property type="entry name" value="MBOAT_fam"/>
</dbReference>
<keyword evidence="5 10" id="KW-0812">Transmembrane</keyword>
<organism evidence="11 12">
    <name type="scientific">Rhabdobacter roseus</name>
    <dbReference type="NCBI Taxonomy" id="1655419"/>
    <lineage>
        <taxon>Bacteria</taxon>
        <taxon>Pseudomonadati</taxon>
        <taxon>Bacteroidota</taxon>
        <taxon>Cytophagia</taxon>
        <taxon>Cytophagales</taxon>
        <taxon>Cytophagaceae</taxon>
        <taxon>Rhabdobacter</taxon>
    </lineage>
</organism>
<dbReference type="InterPro" id="IPR051085">
    <property type="entry name" value="MB_O-acyltransferase"/>
</dbReference>
<proteinExistence type="inferred from homology"/>
<feature type="transmembrane region" description="Helical" evidence="10">
    <location>
        <begin position="331"/>
        <end position="353"/>
    </location>
</feature>
<gene>
    <name evidence="11" type="ORF">HNQ92_001384</name>
</gene>
<reference evidence="11 12" key="1">
    <citation type="submission" date="2020-08" db="EMBL/GenBank/DDBJ databases">
        <title>Genomic Encyclopedia of Type Strains, Phase IV (KMG-IV): sequencing the most valuable type-strain genomes for metagenomic binning, comparative biology and taxonomic classification.</title>
        <authorList>
            <person name="Goeker M."/>
        </authorList>
    </citation>
    <scope>NUCLEOTIDE SEQUENCE [LARGE SCALE GENOMIC DNA]</scope>
    <source>
        <strain evidence="11 12">DSM 105074</strain>
    </source>
</reference>
<dbReference type="RefSeq" id="WP_343062971.1">
    <property type="nucleotide sequence ID" value="NZ_JACHGF010000002.1"/>
</dbReference>
<evidence type="ECO:0000256" key="10">
    <source>
        <dbReference type="SAM" id="Phobius"/>
    </source>
</evidence>
<keyword evidence="3 9" id="KW-1003">Cell membrane</keyword>
<dbReference type="GO" id="GO:0016746">
    <property type="term" value="F:acyltransferase activity"/>
    <property type="evidence" value="ECO:0007669"/>
    <property type="project" value="UniProtKB-KW"/>
</dbReference>
<dbReference type="PANTHER" id="PTHR13285">
    <property type="entry name" value="ACYLTRANSFERASE"/>
    <property type="match status" value="1"/>
</dbReference>
<evidence type="ECO:0000256" key="2">
    <source>
        <dbReference type="ARBA" id="ARBA00010323"/>
    </source>
</evidence>
<evidence type="ECO:0000256" key="9">
    <source>
        <dbReference type="PIRNR" id="PIRNR016636"/>
    </source>
</evidence>
<dbReference type="Pfam" id="PF03062">
    <property type="entry name" value="MBOAT"/>
    <property type="match status" value="1"/>
</dbReference>
<dbReference type="InterPro" id="IPR024194">
    <property type="entry name" value="Ac/AlaTfrase_AlgI/DltB"/>
</dbReference>
<name>A0A840TTA4_9BACT</name>
<dbReference type="GO" id="GO:0005886">
    <property type="term" value="C:plasma membrane"/>
    <property type="evidence" value="ECO:0007669"/>
    <property type="project" value="UniProtKB-SubCell"/>
</dbReference>
<feature type="transmembrane region" description="Helical" evidence="10">
    <location>
        <begin position="12"/>
        <end position="30"/>
    </location>
</feature>
<evidence type="ECO:0000256" key="8">
    <source>
        <dbReference type="ARBA" id="ARBA00023315"/>
    </source>
</evidence>
<dbReference type="PIRSF" id="PIRSF016636">
    <property type="entry name" value="AlgI_DltB"/>
    <property type="match status" value="1"/>
</dbReference>
<evidence type="ECO:0000256" key="1">
    <source>
        <dbReference type="ARBA" id="ARBA00004651"/>
    </source>
</evidence>
<dbReference type="InterPro" id="IPR028362">
    <property type="entry name" value="AlgI"/>
</dbReference>
<comment type="caution">
    <text evidence="11">The sequence shown here is derived from an EMBL/GenBank/DDBJ whole genome shotgun (WGS) entry which is preliminary data.</text>
</comment>
<feature type="transmembrane region" description="Helical" evidence="10">
    <location>
        <begin position="42"/>
        <end position="58"/>
    </location>
</feature>
<protein>
    <submittedName>
        <fullName evidence="11">Alginate O-acetyltransferase complex protein AlgI</fullName>
    </submittedName>
</protein>
<feature type="transmembrane region" description="Helical" evidence="10">
    <location>
        <begin position="373"/>
        <end position="392"/>
    </location>
</feature>
<sequence>MASSVFYAFHDITLLALLAFSISINATTSFRVNYQATEYRRLYATLGVIANLVILLFFKYSPLFARSFFEFDQPIVDYLISIPLPLGISFYTFQGISLMIDVFKDPQRLESPIVAPTFREHLTRTYLYIAFFPQLIAGPIVKAQEFMPQIRTKLFSKIDWEFCFRNLVIGYFLKMVVADNLKEFTFWIEYPYFLSYKPLDLFFLLVGYSCQIFADFAGYSSIAIGLAGLFGYKLHINFNFPYAASSFKDFWKRWHISLSSFLMEYLYFPLGGSHKGRVRTYLNLFIVMALGGLWHGAAWSYLVWGFMHGIFLSTERFFFQTLRIDHGRYSSLAYSGFVFLVVTFAWLLFRLPFAHVLLYLQTMFSKTSLAFDSHLFLHILAYSSPILIYHVYGTWGKGRRSQVYWRKFEYGLFALLLFLIFFNSGTAGTFIYFQF</sequence>
<dbReference type="AlphaFoldDB" id="A0A840TTA4"/>
<dbReference type="EMBL" id="JACHGF010000002">
    <property type="protein sequence ID" value="MBB5283258.1"/>
    <property type="molecule type" value="Genomic_DNA"/>
</dbReference>
<accession>A0A840TTA4</accession>
<comment type="subcellular location">
    <subcellularLocation>
        <location evidence="1">Cell membrane</location>
        <topology evidence="1">Multi-pass membrane protein</topology>
    </subcellularLocation>
</comment>
<feature type="transmembrane region" description="Helical" evidence="10">
    <location>
        <begin position="412"/>
        <end position="433"/>
    </location>
</feature>
<dbReference type="PANTHER" id="PTHR13285:SF23">
    <property type="entry name" value="TEICHOIC ACID D-ALANYLTRANSFERASE"/>
    <property type="match status" value="1"/>
</dbReference>